<evidence type="ECO:0000256" key="2">
    <source>
        <dbReference type="ARBA" id="ARBA00022574"/>
    </source>
</evidence>
<feature type="region of interest" description="Disordered" evidence="7">
    <location>
        <begin position="133"/>
        <end position="170"/>
    </location>
</feature>
<dbReference type="GO" id="GO:0008168">
    <property type="term" value="F:methyltransferase activity"/>
    <property type="evidence" value="ECO:0007669"/>
    <property type="project" value="UniProtKB-KW"/>
</dbReference>
<dbReference type="SUPFAM" id="SSF50978">
    <property type="entry name" value="WD40 repeat-like"/>
    <property type="match status" value="1"/>
</dbReference>
<comment type="similarity">
    <text evidence="6">Belongs to the WD repeat TRM82 family.</text>
</comment>
<protein>
    <submittedName>
        <fullName evidence="8">tRNA (Guanine-N(7)-)-methyltransferase non-catalytic subunit trm82</fullName>
    </submittedName>
</protein>
<comment type="subcellular location">
    <subcellularLocation>
        <location evidence="1 6">Nucleus</location>
    </subcellularLocation>
</comment>
<organism evidence="8 9">
    <name type="scientific">Puccinia graminis f. sp. tritici</name>
    <dbReference type="NCBI Taxonomy" id="56615"/>
    <lineage>
        <taxon>Eukaryota</taxon>
        <taxon>Fungi</taxon>
        <taxon>Dikarya</taxon>
        <taxon>Basidiomycota</taxon>
        <taxon>Pucciniomycotina</taxon>
        <taxon>Pucciniomycetes</taxon>
        <taxon>Pucciniales</taxon>
        <taxon>Pucciniaceae</taxon>
        <taxon>Puccinia</taxon>
    </lineage>
</organism>
<evidence type="ECO:0000313" key="9">
    <source>
        <dbReference type="Proteomes" id="UP000324748"/>
    </source>
</evidence>
<keyword evidence="8" id="KW-0808">Transferase</keyword>
<comment type="pathway">
    <text evidence="6">tRNA modification; N(7)-methylguanine-tRNA biosynthesis.</text>
</comment>
<reference evidence="8 9" key="1">
    <citation type="submission" date="2019-05" db="EMBL/GenBank/DDBJ databases">
        <title>Emergence of the Ug99 lineage of the wheat stem rust pathogen through somatic hybridization.</title>
        <authorList>
            <person name="Li F."/>
            <person name="Upadhyaya N.M."/>
            <person name="Sperschneider J."/>
            <person name="Matny O."/>
            <person name="Nguyen-Phuc H."/>
            <person name="Mago R."/>
            <person name="Raley C."/>
            <person name="Miller M.E."/>
            <person name="Silverstein K.A.T."/>
            <person name="Henningsen E."/>
            <person name="Hirsch C.D."/>
            <person name="Visser B."/>
            <person name="Pretorius Z.A."/>
            <person name="Steffenson B.J."/>
            <person name="Schwessinger B."/>
            <person name="Dodds P.N."/>
            <person name="Figueroa M."/>
        </authorList>
    </citation>
    <scope>NUCLEOTIDE SEQUENCE [LARGE SCALE GENOMIC DNA]</scope>
    <source>
        <strain evidence="8">21-0</strain>
    </source>
</reference>
<gene>
    <name evidence="8" type="primary">TRM82_2</name>
    <name evidence="8" type="ORF">PGT21_017305</name>
</gene>
<dbReference type="PANTHER" id="PTHR16288:SF0">
    <property type="entry name" value="TRNA (GUANINE-N(7)-)-METHYLTRANSFERASE NON-CATALYTIC SUBUNIT WDR4"/>
    <property type="match status" value="1"/>
</dbReference>
<accession>A0A5B0MV04</accession>
<comment type="function">
    <text evidence="6">Required for the formation of N(7)-methylguanine at position 46 (m7G46) in tRNA. In the complex, it is required to stabilize and induce conformational changes of the catalytic subunit.</text>
</comment>
<evidence type="ECO:0000256" key="6">
    <source>
        <dbReference type="HAMAP-Rule" id="MF_03056"/>
    </source>
</evidence>
<keyword evidence="9" id="KW-1185">Reference proteome</keyword>
<dbReference type="Proteomes" id="UP000324748">
    <property type="component" value="Unassembled WGS sequence"/>
</dbReference>
<keyword evidence="3 6" id="KW-0819">tRNA processing</keyword>
<dbReference type="InterPro" id="IPR001680">
    <property type="entry name" value="WD40_rpt"/>
</dbReference>
<keyword evidence="5 6" id="KW-0539">Nucleus</keyword>
<dbReference type="InterPro" id="IPR036322">
    <property type="entry name" value="WD40_repeat_dom_sf"/>
</dbReference>
<dbReference type="Gene3D" id="2.130.10.10">
    <property type="entry name" value="YVTN repeat-like/Quinoprotein amine dehydrogenase"/>
    <property type="match status" value="2"/>
</dbReference>
<dbReference type="OrthoDB" id="2502478at2759"/>
<evidence type="ECO:0000256" key="1">
    <source>
        <dbReference type="ARBA" id="ARBA00004123"/>
    </source>
</evidence>
<dbReference type="PANTHER" id="PTHR16288">
    <property type="entry name" value="WD40 REPEAT PROTEIN 4"/>
    <property type="match status" value="1"/>
</dbReference>
<name>A0A5B0MV04_PUCGR</name>
<dbReference type="GO" id="GO:0005634">
    <property type="term" value="C:nucleus"/>
    <property type="evidence" value="ECO:0007669"/>
    <property type="project" value="UniProtKB-SubCell"/>
</dbReference>
<dbReference type="InterPro" id="IPR028884">
    <property type="entry name" value="Trm82"/>
</dbReference>
<dbReference type="SMART" id="SM00320">
    <property type="entry name" value="WD40"/>
    <property type="match status" value="2"/>
</dbReference>
<feature type="compositionally biased region" description="Basic and acidic residues" evidence="7">
    <location>
        <begin position="159"/>
        <end position="169"/>
    </location>
</feature>
<dbReference type="EMBL" id="VSWC01000132">
    <property type="protein sequence ID" value="KAA1079610.1"/>
    <property type="molecule type" value="Genomic_DNA"/>
</dbReference>
<dbReference type="InterPro" id="IPR015943">
    <property type="entry name" value="WD40/YVTN_repeat-like_dom_sf"/>
</dbReference>
<dbReference type="HAMAP" id="MF_03056">
    <property type="entry name" value="TRM82"/>
    <property type="match status" value="1"/>
</dbReference>
<keyword evidence="4 6" id="KW-0677">Repeat</keyword>
<evidence type="ECO:0000256" key="7">
    <source>
        <dbReference type="SAM" id="MobiDB-lite"/>
    </source>
</evidence>
<evidence type="ECO:0000256" key="5">
    <source>
        <dbReference type="ARBA" id="ARBA00023242"/>
    </source>
</evidence>
<keyword evidence="8" id="KW-0489">Methyltransferase</keyword>
<keyword evidence="2 6" id="KW-0853">WD repeat</keyword>
<dbReference type="GO" id="GO:0005829">
    <property type="term" value="C:cytosol"/>
    <property type="evidence" value="ECO:0007669"/>
    <property type="project" value="TreeGrafter"/>
</dbReference>
<proteinExistence type="inferred from homology"/>
<dbReference type="UniPathway" id="UPA00989"/>
<feature type="region of interest" description="Disordered" evidence="7">
    <location>
        <begin position="502"/>
        <end position="528"/>
    </location>
</feature>
<comment type="caution">
    <text evidence="8">The sequence shown here is derived from an EMBL/GenBank/DDBJ whole genome shotgun (WGS) entry which is preliminary data.</text>
</comment>
<dbReference type="AlphaFoldDB" id="A0A5B0MV04"/>
<sequence length="546" mass="58533">MAPRLPVQQLVVSPDKNFLVLAINSHLQLFDRAAGTRLCSTEDAGLNPPGSNHSGLIRLLLIHQELDAPEKAPLLISTGEDKLLKTWQLPDLKLLHSRQLIKRATSIAVSPNGKNIVIADKFGDVYDLPFDAPSQTVFQSDPDQEEAPKSTADQSSGAKDADSKVEGEGTKPVARAVAPIAGHVSVLTSLVFIPRQPSPLLVTADRDEHIRMSRYPQAWSIEGYLLGHRKFVGALLWLPHPTDPEPAQGRLLSAGGDNALFVWDHLRGLATQTIDLSAIANGLKVCPAKQAWFSKSRTNKRRRTNPIEKAEPAPTGTEPPSAPAIDQNNSAGHDQHPPAQDVHTESALEPHPIVQKTCVNKIVYTTPSDHAGPGYVLVTSVGSSTIAYIPLPRIFDTSQATEAGQIARYLDLGLPVLDLAVLSPGLVLVSLDSSFPSDSSSPSSSFRTLSLTPDKIEEVSDPEGFNLAILNESGSIESSSELPMPSQELLYPELLLFTKDSPGTSALDNKPHGRDVGTGGRSGKKGEGRLVSQARCEIVLAKAAIS</sequence>
<evidence type="ECO:0000256" key="3">
    <source>
        <dbReference type="ARBA" id="ARBA00022694"/>
    </source>
</evidence>
<evidence type="ECO:0000313" key="8">
    <source>
        <dbReference type="EMBL" id="KAA1079610.1"/>
    </source>
</evidence>
<evidence type="ECO:0000256" key="4">
    <source>
        <dbReference type="ARBA" id="ARBA00022737"/>
    </source>
</evidence>
<feature type="region of interest" description="Disordered" evidence="7">
    <location>
        <begin position="294"/>
        <end position="344"/>
    </location>
</feature>
<dbReference type="GO" id="GO:0106004">
    <property type="term" value="P:tRNA (guanine-N7)-methylation"/>
    <property type="evidence" value="ECO:0007669"/>
    <property type="project" value="UniProtKB-UniRule"/>
</dbReference>
<dbReference type="GO" id="GO:0043527">
    <property type="term" value="C:tRNA methyltransferase complex"/>
    <property type="evidence" value="ECO:0007669"/>
    <property type="project" value="TreeGrafter"/>
</dbReference>